<feature type="compositionally biased region" description="Polar residues" evidence="2">
    <location>
        <begin position="247"/>
        <end position="256"/>
    </location>
</feature>
<protein>
    <recommendedName>
        <fullName evidence="3">CUE domain-containing protein</fullName>
    </recommendedName>
</protein>
<sequence length="360" mass="41090">MAPKKQEELTVVSSEPVDFDDKKEVKEEKEEEKKEEEKKEEKEEKKGEESKAINDDKEELKETPPALPPKPTEEKVDEVPINDEVPPPAPPPRPLSPASQLTKTLKEAFPNIEDKLITAVIIASQGNLDPAFNALLYISDPSFKPTIEVNAQPINEKSKPDSTLTDDELLARQLQKEFEKEDRKRRQKHQERQRRSNQQQQQRRYDDDDESPDEFDQIKESFTQGIEEARSTLNGWVSGFSKKFQGANDNENQSKPQLFGALGGSSFKNNNQNNNQNRNQNKFDEDPEILSSDFHNRINLSNNDDSAPSLPNRNKEQNVTRGNKWQPLNSDVPINSDAFLVTDSEDEDTGVSNYDTKNKK</sequence>
<dbReference type="InterPro" id="IPR041807">
    <property type="entry name" value="Cue5/Don1_CUE"/>
</dbReference>
<dbReference type="OrthoDB" id="9942608at2759"/>
<dbReference type="PANTHER" id="PTHR16461:SF5">
    <property type="entry name" value="TOLL-INTERACTING PROTEIN"/>
    <property type="match status" value="1"/>
</dbReference>
<feature type="compositionally biased region" description="Basic and acidic residues" evidence="2">
    <location>
        <begin position="19"/>
        <end position="62"/>
    </location>
</feature>
<feature type="compositionally biased region" description="Polar residues" evidence="2">
    <location>
        <begin position="319"/>
        <end position="333"/>
    </location>
</feature>
<feature type="compositionally biased region" description="Low complexity" evidence="2">
    <location>
        <begin position="269"/>
        <end position="280"/>
    </location>
</feature>
<dbReference type="GeneID" id="30994416"/>
<dbReference type="GO" id="GO:0005737">
    <property type="term" value="C:cytoplasm"/>
    <property type="evidence" value="ECO:0007669"/>
    <property type="project" value="TreeGrafter"/>
</dbReference>
<feature type="compositionally biased region" description="Polar residues" evidence="2">
    <location>
        <begin position="350"/>
        <end position="360"/>
    </location>
</feature>
<dbReference type="InterPro" id="IPR009060">
    <property type="entry name" value="UBA-like_sf"/>
</dbReference>
<evidence type="ECO:0000256" key="1">
    <source>
        <dbReference type="ARBA" id="ARBA00022786"/>
    </source>
</evidence>
<evidence type="ECO:0000313" key="5">
    <source>
        <dbReference type="Proteomes" id="UP000095085"/>
    </source>
</evidence>
<dbReference type="STRING" id="984485.A0A1E4RCM0"/>
<evidence type="ECO:0000256" key="2">
    <source>
        <dbReference type="SAM" id="MobiDB-lite"/>
    </source>
</evidence>
<dbReference type="Pfam" id="PF02845">
    <property type="entry name" value="CUE"/>
    <property type="match status" value="1"/>
</dbReference>
<gene>
    <name evidence="4" type="ORF">HYPBUDRAFT_143840</name>
</gene>
<feature type="compositionally biased region" description="Pro residues" evidence="2">
    <location>
        <begin position="85"/>
        <end position="95"/>
    </location>
</feature>
<dbReference type="GO" id="GO:0031624">
    <property type="term" value="F:ubiquitin conjugating enzyme binding"/>
    <property type="evidence" value="ECO:0007669"/>
    <property type="project" value="TreeGrafter"/>
</dbReference>
<dbReference type="Proteomes" id="UP000095085">
    <property type="component" value="Unassembled WGS sequence"/>
</dbReference>
<feature type="region of interest" description="Disordered" evidence="2">
    <location>
        <begin position="244"/>
        <end position="360"/>
    </location>
</feature>
<reference evidence="5" key="1">
    <citation type="submission" date="2016-05" db="EMBL/GenBank/DDBJ databases">
        <title>Comparative genomics of biotechnologically important yeasts.</title>
        <authorList>
            <consortium name="DOE Joint Genome Institute"/>
            <person name="Riley R."/>
            <person name="Haridas S."/>
            <person name="Wolfe K.H."/>
            <person name="Lopes M.R."/>
            <person name="Hittinger C.T."/>
            <person name="Goker M."/>
            <person name="Salamov A."/>
            <person name="Wisecaver J."/>
            <person name="Long T.M."/>
            <person name="Aerts A.L."/>
            <person name="Barry K."/>
            <person name="Choi C."/>
            <person name="Clum A."/>
            <person name="Coughlan A.Y."/>
            <person name="Deshpande S."/>
            <person name="Douglass A.P."/>
            <person name="Hanson S.J."/>
            <person name="Klenk H.-P."/>
            <person name="Labutti K."/>
            <person name="Lapidus A."/>
            <person name="Lindquist E."/>
            <person name="Lipzen A."/>
            <person name="Meier-Kolthoff J.P."/>
            <person name="Ohm R.A."/>
            <person name="Otillar R.P."/>
            <person name="Pangilinan J."/>
            <person name="Peng Y."/>
            <person name="Rokas A."/>
            <person name="Rosa C.A."/>
            <person name="Scheuner C."/>
            <person name="Sibirny A.A."/>
            <person name="Slot J.C."/>
            <person name="Stielow J.B."/>
            <person name="Sun H."/>
            <person name="Kurtzman C.P."/>
            <person name="Blackwell M."/>
            <person name="Grigoriev I.V."/>
            <person name="Jeffries T.W."/>
        </authorList>
    </citation>
    <scope>NUCLEOTIDE SEQUENCE [LARGE SCALE GENOMIC DNA]</scope>
    <source>
        <strain evidence="5">NRRL Y-1933</strain>
    </source>
</reference>
<dbReference type="FunFam" id="1.10.8.10:FF:000064">
    <property type="entry name" value="Similar to CUE domain-containing protein"/>
    <property type="match status" value="1"/>
</dbReference>
<dbReference type="CDD" id="cd14372">
    <property type="entry name" value="CUE_Cue5p_like"/>
    <property type="match status" value="1"/>
</dbReference>
<dbReference type="Gene3D" id="1.10.8.10">
    <property type="entry name" value="DNA helicase RuvA subunit, C-terminal domain"/>
    <property type="match status" value="1"/>
</dbReference>
<dbReference type="SMART" id="SM00546">
    <property type="entry name" value="CUE"/>
    <property type="match status" value="1"/>
</dbReference>
<dbReference type="AlphaFoldDB" id="A0A1E4RCM0"/>
<evidence type="ECO:0000259" key="3">
    <source>
        <dbReference type="PROSITE" id="PS51140"/>
    </source>
</evidence>
<feature type="domain" description="CUE" evidence="3">
    <location>
        <begin position="97"/>
        <end position="140"/>
    </location>
</feature>
<accession>A0A1E4RCM0</accession>
<name>A0A1E4RCM0_9ASCO</name>
<feature type="region of interest" description="Disordered" evidence="2">
    <location>
        <begin position="1"/>
        <end position="102"/>
    </location>
</feature>
<dbReference type="PANTHER" id="PTHR16461">
    <property type="entry name" value="TOLL-INTERACTING PROTEIN"/>
    <property type="match status" value="1"/>
</dbReference>
<organism evidence="4 5">
    <name type="scientific">Hyphopichia burtonii NRRL Y-1933</name>
    <dbReference type="NCBI Taxonomy" id="984485"/>
    <lineage>
        <taxon>Eukaryota</taxon>
        <taxon>Fungi</taxon>
        <taxon>Dikarya</taxon>
        <taxon>Ascomycota</taxon>
        <taxon>Saccharomycotina</taxon>
        <taxon>Pichiomycetes</taxon>
        <taxon>Debaryomycetaceae</taxon>
        <taxon>Hyphopichia</taxon>
    </lineage>
</organism>
<dbReference type="PROSITE" id="PS51140">
    <property type="entry name" value="CUE"/>
    <property type="match status" value="1"/>
</dbReference>
<dbReference type="GO" id="GO:0043130">
    <property type="term" value="F:ubiquitin binding"/>
    <property type="evidence" value="ECO:0007669"/>
    <property type="project" value="InterPro"/>
</dbReference>
<proteinExistence type="predicted"/>
<dbReference type="RefSeq" id="XP_020074085.1">
    <property type="nucleotide sequence ID" value="XM_020219866.1"/>
</dbReference>
<keyword evidence="5" id="KW-1185">Reference proteome</keyword>
<dbReference type="InterPro" id="IPR003892">
    <property type="entry name" value="CUE"/>
</dbReference>
<dbReference type="SUPFAM" id="SSF46934">
    <property type="entry name" value="UBA-like"/>
    <property type="match status" value="1"/>
</dbReference>
<evidence type="ECO:0000313" key="4">
    <source>
        <dbReference type="EMBL" id="ODV65018.1"/>
    </source>
</evidence>
<feature type="compositionally biased region" description="Polar residues" evidence="2">
    <location>
        <begin position="298"/>
        <end position="312"/>
    </location>
</feature>
<feature type="region of interest" description="Disordered" evidence="2">
    <location>
        <begin position="176"/>
        <end position="215"/>
    </location>
</feature>
<dbReference type="GO" id="GO:0006511">
    <property type="term" value="P:ubiquitin-dependent protein catabolic process"/>
    <property type="evidence" value="ECO:0007669"/>
    <property type="project" value="TreeGrafter"/>
</dbReference>
<dbReference type="EMBL" id="KV454545">
    <property type="protein sequence ID" value="ODV65018.1"/>
    <property type="molecule type" value="Genomic_DNA"/>
</dbReference>
<keyword evidence="1" id="KW-0833">Ubl conjugation pathway</keyword>